<proteinExistence type="predicted"/>
<keyword evidence="4" id="KW-1185">Reference proteome</keyword>
<dbReference type="RefSeq" id="WP_251970282.1">
    <property type="nucleotide sequence ID" value="NZ_AP025730.1"/>
</dbReference>
<evidence type="ECO:0000313" key="4">
    <source>
        <dbReference type="Proteomes" id="UP001057498"/>
    </source>
</evidence>
<organism evidence="3 4">
    <name type="scientific">Sphaerotilus microaerophilus</name>
    <dbReference type="NCBI Taxonomy" id="2914710"/>
    <lineage>
        <taxon>Bacteria</taxon>
        <taxon>Pseudomonadati</taxon>
        <taxon>Pseudomonadota</taxon>
        <taxon>Betaproteobacteria</taxon>
        <taxon>Burkholderiales</taxon>
        <taxon>Sphaerotilaceae</taxon>
        <taxon>Sphaerotilus</taxon>
    </lineage>
</organism>
<evidence type="ECO:0008006" key="5">
    <source>
        <dbReference type="Google" id="ProtNLM"/>
    </source>
</evidence>
<keyword evidence="2" id="KW-0812">Transmembrane</keyword>
<name>A0ABN6PPA9_9BURK</name>
<keyword evidence="2" id="KW-0472">Membrane</keyword>
<gene>
    <name evidence="3" type="ORF">CATMQ487_40260</name>
</gene>
<evidence type="ECO:0000256" key="1">
    <source>
        <dbReference type="SAM" id="MobiDB-lite"/>
    </source>
</evidence>
<reference evidence="3" key="1">
    <citation type="submission" date="2022-04" db="EMBL/GenBank/DDBJ databases">
        <title>Whole genome sequence of Sphaerotilus sp. FB-5.</title>
        <authorList>
            <person name="Takeda M."/>
            <person name="Narihara S."/>
            <person name="Akimoto M."/>
            <person name="Akimoto R."/>
            <person name="Nishiyashiki S."/>
            <person name="Murakami T."/>
        </authorList>
    </citation>
    <scope>NUCLEOTIDE SEQUENCE</scope>
    <source>
        <strain evidence="3">FB-5</strain>
    </source>
</reference>
<sequence>MRPGPLPGLRLGAPPRATGFTLIEVLLALALGLLLVGSLVSGVIAHIGEQRRLLAQARLSQDLRAVMDLASRDLRRAGHWGQAERGAPAEPGRQPEPNPYTGLHPAAGATAAALGHAYSRDAEENGVVDANERFGLRLNGNTAALEWRVSGAALAPGSGDQWQALTDPALLRVTELEIRHEADRVDLLAQCPSDHCPDPADPDCPPRLLIHRVTLTIEASDVRDPAVRRRLRNTLRLRNEELQGVCPAL</sequence>
<dbReference type="PROSITE" id="PS00409">
    <property type="entry name" value="PROKAR_NTER_METHYL"/>
    <property type="match status" value="1"/>
</dbReference>
<evidence type="ECO:0000256" key="2">
    <source>
        <dbReference type="SAM" id="Phobius"/>
    </source>
</evidence>
<feature type="transmembrane region" description="Helical" evidence="2">
    <location>
        <begin position="20"/>
        <end position="48"/>
    </location>
</feature>
<dbReference type="EMBL" id="AP025730">
    <property type="protein sequence ID" value="BDI07056.1"/>
    <property type="molecule type" value="Genomic_DNA"/>
</dbReference>
<dbReference type="NCBIfam" id="TIGR02532">
    <property type="entry name" value="IV_pilin_GFxxxE"/>
    <property type="match status" value="1"/>
</dbReference>
<dbReference type="InterPro" id="IPR012902">
    <property type="entry name" value="N_methyl_site"/>
</dbReference>
<feature type="region of interest" description="Disordered" evidence="1">
    <location>
        <begin position="77"/>
        <end position="106"/>
    </location>
</feature>
<dbReference type="Pfam" id="PF07963">
    <property type="entry name" value="N_methyl"/>
    <property type="match status" value="1"/>
</dbReference>
<evidence type="ECO:0000313" key="3">
    <source>
        <dbReference type="EMBL" id="BDI07056.1"/>
    </source>
</evidence>
<dbReference type="Proteomes" id="UP001057498">
    <property type="component" value="Chromosome"/>
</dbReference>
<keyword evidence="2" id="KW-1133">Transmembrane helix</keyword>
<accession>A0ABN6PPA9</accession>
<protein>
    <recommendedName>
        <fullName evidence="5">Prepilin-type N-terminal cleavage/methylation domain-containing protein</fullName>
    </recommendedName>
</protein>